<evidence type="ECO:0000256" key="1">
    <source>
        <dbReference type="ARBA" id="ARBA00004370"/>
    </source>
</evidence>
<name>A0AAV7A2K5_ENGPU</name>
<reference evidence="6" key="1">
    <citation type="thesis" date="2020" institute="ProQuest LLC" country="789 East Eisenhower Parkway, Ann Arbor, MI, USA">
        <title>Comparative Genomics and Chromosome Evolution.</title>
        <authorList>
            <person name="Mudd A.B."/>
        </authorList>
    </citation>
    <scope>NUCLEOTIDE SEQUENCE</scope>
    <source>
        <strain evidence="6">237g6f4</strain>
        <tissue evidence="6">Blood</tissue>
    </source>
</reference>
<dbReference type="Proteomes" id="UP000824782">
    <property type="component" value="Unassembled WGS sequence"/>
</dbReference>
<keyword evidence="7" id="KW-1185">Reference proteome</keyword>
<evidence type="ECO:0000313" key="7">
    <source>
        <dbReference type="Proteomes" id="UP000824782"/>
    </source>
</evidence>
<keyword evidence="2 4" id="KW-0732">Signal</keyword>
<feature type="domain" description="Activin types I and II receptor" evidence="5">
    <location>
        <begin position="24"/>
        <end position="96"/>
    </location>
</feature>
<evidence type="ECO:0000259" key="5">
    <source>
        <dbReference type="Pfam" id="PF01064"/>
    </source>
</evidence>
<organism evidence="6 7">
    <name type="scientific">Engystomops pustulosus</name>
    <name type="common">Tungara frog</name>
    <name type="synonym">Physalaemus pustulosus</name>
    <dbReference type="NCBI Taxonomy" id="76066"/>
    <lineage>
        <taxon>Eukaryota</taxon>
        <taxon>Metazoa</taxon>
        <taxon>Chordata</taxon>
        <taxon>Craniata</taxon>
        <taxon>Vertebrata</taxon>
        <taxon>Euteleostomi</taxon>
        <taxon>Amphibia</taxon>
        <taxon>Batrachia</taxon>
        <taxon>Anura</taxon>
        <taxon>Neobatrachia</taxon>
        <taxon>Hyloidea</taxon>
        <taxon>Leptodactylidae</taxon>
        <taxon>Leiuperinae</taxon>
        <taxon>Engystomops</taxon>
    </lineage>
</organism>
<dbReference type="InterPro" id="IPR045860">
    <property type="entry name" value="Snake_toxin-like_sf"/>
</dbReference>
<dbReference type="Pfam" id="PF01064">
    <property type="entry name" value="Activin_recp"/>
    <property type="match status" value="1"/>
</dbReference>
<comment type="subcellular location">
    <subcellularLocation>
        <location evidence="1">Membrane</location>
    </subcellularLocation>
</comment>
<dbReference type="GO" id="GO:0004675">
    <property type="term" value="F:transmembrane receptor protein serine/threonine kinase activity"/>
    <property type="evidence" value="ECO:0007669"/>
    <property type="project" value="InterPro"/>
</dbReference>
<dbReference type="GO" id="GO:0016020">
    <property type="term" value="C:membrane"/>
    <property type="evidence" value="ECO:0007669"/>
    <property type="project" value="UniProtKB-SubCell"/>
</dbReference>
<dbReference type="AlphaFoldDB" id="A0AAV7A2K5"/>
<accession>A0AAV7A2K5</accession>
<proteinExistence type="predicted"/>
<gene>
    <name evidence="6" type="ORF">GDO81_003099</name>
</gene>
<sequence length="119" mass="12686">MKLTHPLSLTILIVLSFQTANSRDCYICKTPKCDALSTTTCGGRSVCFSVDYNNGNGKIIVKGCTTQALCSQPLPFVPSGSSFNQRCCDAQLCNSAITNKISLLTAGLVALVSLYVSRL</sequence>
<keyword evidence="3" id="KW-0472">Membrane</keyword>
<evidence type="ECO:0000256" key="2">
    <source>
        <dbReference type="ARBA" id="ARBA00022729"/>
    </source>
</evidence>
<dbReference type="EMBL" id="WNYA01000010">
    <property type="protein sequence ID" value="KAG8552833.1"/>
    <property type="molecule type" value="Genomic_DNA"/>
</dbReference>
<dbReference type="Gene3D" id="2.10.60.10">
    <property type="entry name" value="CD59"/>
    <property type="match status" value="1"/>
</dbReference>
<evidence type="ECO:0000256" key="3">
    <source>
        <dbReference type="ARBA" id="ARBA00023136"/>
    </source>
</evidence>
<evidence type="ECO:0000313" key="6">
    <source>
        <dbReference type="EMBL" id="KAG8552833.1"/>
    </source>
</evidence>
<comment type="caution">
    <text evidence="6">The sequence shown here is derived from an EMBL/GenBank/DDBJ whole genome shotgun (WGS) entry which is preliminary data.</text>
</comment>
<protein>
    <recommendedName>
        <fullName evidence="5">Activin types I and II receptor domain-containing protein</fullName>
    </recommendedName>
</protein>
<dbReference type="InterPro" id="IPR000472">
    <property type="entry name" value="Activin_recp"/>
</dbReference>
<feature type="signal peptide" evidence="4">
    <location>
        <begin position="1"/>
        <end position="22"/>
    </location>
</feature>
<feature type="chain" id="PRO_5043922055" description="Activin types I and II receptor domain-containing protein" evidence="4">
    <location>
        <begin position="23"/>
        <end position="119"/>
    </location>
</feature>
<dbReference type="SUPFAM" id="SSF57302">
    <property type="entry name" value="Snake toxin-like"/>
    <property type="match status" value="1"/>
</dbReference>
<evidence type="ECO:0000256" key="4">
    <source>
        <dbReference type="SAM" id="SignalP"/>
    </source>
</evidence>